<dbReference type="EMBL" id="CVRB01000001">
    <property type="protein sequence ID" value="CRK81290.1"/>
    <property type="molecule type" value="Genomic_DNA"/>
</dbReference>
<dbReference type="OrthoDB" id="2737536at2"/>
<evidence type="ECO:0000313" key="2">
    <source>
        <dbReference type="EMBL" id="CRK81290.1"/>
    </source>
</evidence>
<gene>
    <name evidence="2" type="ORF">BN000_01190</name>
</gene>
<dbReference type="PROSITE" id="PS51186">
    <property type="entry name" value="GNAT"/>
    <property type="match status" value="1"/>
</dbReference>
<feature type="domain" description="N-acetyltransferase" evidence="1">
    <location>
        <begin position="118"/>
        <end position="257"/>
    </location>
</feature>
<keyword evidence="3" id="KW-1185">Reference proteome</keyword>
<dbReference type="InterPro" id="IPR016181">
    <property type="entry name" value="Acyl_CoA_acyltransferase"/>
</dbReference>
<accession>A0A0U1NTA3</accession>
<reference evidence="3" key="1">
    <citation type="submission" date="2015-05" db="EMBL/GenBank/DDBJ databases">
        <authorList>
            <person name="Urmite Genomes"/>
        </authorList>
    </citation>
    <scope>NUCLEOTIDE SEQUENCE [LARGE SCALE GENOMIC DNA]</scope>
    <source>
        <strain evidence="3">LF1</strain>
    </source>
</reference>
<protein>
    <submittedName>
        <fullName evidence="2">Acetyltransferase, GNAT family protein</fullName>
    </submittedName>
</protein>
<dbReference type="InterPro" id="IPR000182">
    <property type="entry name" value="GNAT_dom"/>
</dbReference>
<dbReference type="STRING" id="1499688.BN000_01190"/>
<dbReference type="AlphaFoldDB" id="A0A0U1NTA3"/>
<name>A0A0U1NTA3_9BACI</name>
<dbReference type="GO" id="GO:0016747">
    <property type="term" value="F:acyltransferase activity, transferring groups other than amino-acyl groups"/>
    <property type="evidence" value="ECO:0007669"/>
    <property type="project" value="InterPro"/>
</dbReference>
<evidence type="ECO:0000313" key="3">
    <source>
        <dbReference type="Proteomes" id="UP000199087"/>
    </source>
</evidence>
<dbReference type="Proteomes" id="UP000199087">
    <property type="component" value="Unassembled WGS sequence"/>
</dbReference>
<evidence type="ECO:0000259" key="1">
    <source>
        <dbReference type="PROSITE" id="PS51186"/>
    </source>
</evidence>
<keyword evidence="2" id="KW-0808">Transferase</keyword>
<dbReference type="RefSeq" id="WP_090632089.1">
    <property type="nucleotide sequence ID" value="NZ_CVRB01000001.1"/>
</dbReference>
<organism evidence="2 3">
    <name type="scientific">Neobacillus massiliamazoniensis</name>
    <dbReference type="NCBI Taxonomy" id="1499688"/>
    <lineage>
        <taxon>Bacteria</taxon>
        <taxon>Bacillati</taxon>
        <taxon>Bacillota</taxon>
        <taxon>Bacilli</taxon>
        <taxon>Bacillales</taxon>
        <taxon>Bacillaceae</taxon>
        <taxon>Neobacillus</taxon>
    </lineage>
</organism>
<sequence length="262" mass="30843">MNILHKVLELDLAYLDTFSNRINTSWGYIFHNEDQPAYFDANHAHIMEVPENEEAVIEEVLQFYKERKLTPRFYIYDFDNQGNFIEKLKTYKFQIESFINPVQLWNQEINEYNRNGKITIERVTQNNFQEALEIECSIREFGGREVKEKSFPKEFKHPAFTHYLLRYDGIACSTACLFEHGDQVRLESVATIEGYRGKGLIGELIYFLQAEVKNRGLKNFWVFPIDERVEKVYLKYGFQTIAKLTTGHAFLHGKSIKAIRGN</sequence>
<dbReference type="SUPFAM" id="SSF55729">
    <property type="entry name" value="Acyl-CoA N-acyltransferases (Nat)"/>
    <property type="match status" value="1"/>
</dbReference>
<dbReference type="Pfam" id="PF00583">
    <property type="entry name" value="Acetyltransf_1"/>
    <property type="match status" value="1"/>
</dbReference>
<dbReference type="Gene3D" id="3.40.630.30">
    <property type="match status" value="1"/>
</dbReference>
<proteinExistence type="predicted"/>